<dbReference type="OrthoDB" id="2199792at2"/>
<dbReference type="Gene3D" id="2.60.40.10">
    <property type="entry name" value="Immunoglobulins"/>
    <property type="match status" value="1"/>
</dbReference>
<dbReference type="STRING" id="1862672.BO225_03155"/>
<dbReference type="Gene3D" id="2.60.40.740">
    <property type="match status" value="1"/>
</dbReference>
<dbReference type="InterPro" id="IPR013783">
    <property type="entry name" value="Ig-like_fold"/>
</dbReference>
<sequence>MKMIKKLFGSVVALAMAFALTTSVSAAKVTVETETGKTNLSGRTFTAYQIFKGTKSGDTPDEVLADVTWGDAITSAQAETTLINSLKNNFTDVDAVKKLKTTSEAKEVAKALDGFTDDQGIKLAKVIYDVLADNDAEDKKIPDNVDKTVLKPENGEYSALVQDGYYLIVDETTTGSVNPAVLQVVGDITIKPKTEDVDVTKEVEDKENGKSQGFGNSADYSIGDSITFRLSAQVPDMTHYDTYKFNFIDTLSNGLSFNDDIKVYSVSAKEVNGVLTYDEEGLVKTNLIGSNHYTLTDETLDNGGGSFSVNLPDLKTTPYGSSKRYITAGDFIVIEYTATLNSSAAFQENNKVKLEYSNNPNTGGDGETTEKTVYVYNFTLNGTKVDGALTTEKLEGAEFIITRNNNEYALVTNGKITMWTKWDGKKESLPKEGNIKSAKDGTFSIIGLDAGDYKLYEVVAPTGYNTPANPFEIKITADHDGSSVTDLTMTVDGTSGTGDTNTGVVTGNILNTKGTTLPETGGMGTTMLYVIGGVLLVGSAILLITKKRMSNEG</sequence>
<evidence type="ECO:0000256" key="1">
    <source>
        <dbReference type="SAM" id="Phobius"/>
    </source>
</evidence>
<keyword evidence="2" id="KW-0732">Signal</keyword>
<feature type="signal peptide" evidence="2">
    <location>
        <begin position="1"/>
        <end position="26"/>
    </location>
</feature>
<keyword evidence="1" id="KW-0812">Transmembrane</keyword>
<evidence type="ECO:0000259" key="3">
    <source>
        <dbReference type="Pfam" id="PF17802"/>
    </source>
</evidence>
<protein>
    <recommendedName>
        <fullName evidence="3">SpaA-like prealbumin fold domain-containing protein</fullName>
    </recommendedName>
</protein>
<keyword evidence="1" id="KW-1133">Transmembrane helix</keyword>
<dbReference type="Proteomes" id="UP000186705">
    <property type="component" value="Unassembled WGS sequence"/>
</dbReference>
<feature type="chain" id="PRO_5012459764" description="SpaA-like prealbumin fold domain-containing protein" evidence="2">
    <location>
        <begin position="27"/>
        <end position="553"/>
    </location>
</feature>
<dbReference type="AlphaFoldDB" id="A0A1U7NP72"/>
<evidence type="ECO:0000256" key="2">
    <source>
        <dbReference type="SAM" id="SignalP"/>
    </source>
</evidence>
<dbReference type="Pfam" id="PF17802">
    <property type="entry name" value="SpaA"/>
    <property type="match status" value="1"/>
</dbReference>
<proteinExistence type="predicted"/>
<dbReference type="NCBIfam" id="TIGR01167">
    <property type="entry name" value="LPXTG_anchor"/>
    <property type="match status" value="1"/>
</dbReference>
<accession>A0A1U7NP72</accession>
<dbReference type="InterPro" id="IPR041033">
    <property type="entry name" value="SpaA_PFL_dom_1"/>
</dbReference>
<feature type="transmembrane region" description="Helical" evidence="1">
    <location>
        <begin position="526"/>
        <end position="545"/>
    </location>
</feature>
<dbReference type="GeneID" id="78274945"/>
<evidence type="ECO:0000313" key="5">
    <source>
        <dbReference type="Proteomes" id="UP000186705"/>
    </source>
</evidence>
<dbReference type="InterPro" id="IPR026466">
    <property type="entry name" value="Fim_isopep_form_D2_dom"/>
</dbReference>
<dbReference type="NCBIfam" id="TIGR04226">
    <property type="entry name" value="RrgB_K2N_iso_D2"/>
    <property type="match status" value="1"/>
</dbReference>
<comment type="caution">
    <text evidence="4">The sequence shown here is derived from an EMBL/GenBank/DDBJ whole genome shotgun (WGS) entry which is preliminary data.</text>
</comment>
<gene>
    <name evidence="4" type="ORF">BO225_03155</name>
</gene>
<keyword evidence="5" id="KW-1185">Reference proteome</keyword>
<evidence type="ECO:0000313" key="4">
    <source>
        <dbReference type="EMBL" id="OLU47279.1"/>
    </source>
</evidence>
<dbReference type="RefSeq" id="WP_076340837.1">
    <property type="nucleotide sequence ID" value="NZ_JBGNFS010000016.1"/>
</dbReference>
<keyword evidence="1" id="KW-0472">Membrane</keyword>
<organism evidence="4 5">
    <name type="scientific">Dubosiella newyorkensis</name>
    <dbReference type="NCBI Taxonomy" id="1862672"/>
    <lineage>
        <taxon>Bacteria</taxon>
        <taxon>Bacillati</taxon>
        <taxon>Bacillota</taxon>
        <taxon>Erysipelotrichia</taxon>
        <taxon>Erysipelotrichales</taxon>
        <taxon>Erysipelotrichaceae</taxon>
        <taxon>Dubosiella</taxon>
    </lineage>
</organism>
<reference evidence="4 5" key="1">
    <citation type="submission" date="2016-11" db="EMBL/GenBank/DDBJ databases">
        <title>Description of two novel members of the family Erysipelotrichaceae: Ileibacterium lipovorans gen. nov., sp. nov. and Dubosiella newyorkensis, gen. nov., sp. nov.</title>
        <authorList>
            <person name="Cox L.M."/>
            <person name="Sohn J."/>
            <person name="Tyrrell K.L."/>
            <person name="Citron D.M."/>
            <person name="Lawson P.A."/>
            <person name="Patel N.B."/>
            <person name="Iizumi T."/>
            <person name="Perez-Perez G.I."/>
            <person name="Goldstein E.J."/>
            <person name="Blaser M.J."/>
        </authorList>
    </citation>
    <scope>NUCLEOTIDE SEQUENCE [LARGE SCALE GENOMIC DNA]</scope>
    <source>
        <strain evidence="4 5">NYU-BL-A4</strain>
    </source>
</reference>
<name>A0A1U7NP72_9FIRM</name>
<feature type="domain" description="SpaA-like prealbumin fold" evidence="3">
    <location>
        <begin position="380"/>
        <end position="481"/>
    </location>
</feature>
<dbReference type="EMBL" id="MPKA01000052">
    <property type="protein sequence ID" value="OLU47279.1"/>
    <property type="molecule type" value="Genomic_DNA"/>
</dbReference>